<comment type="domain">
    <text evidence="10">Contains a pseudo-UCH domain. This ubiquitin C-terminal hydrolase (UCH)-like or ubiquitin specific protease (USP)-like domain is predicted to be catalytically inactive because it lacks the active site catalytic triad characteristic of thiol proteases, with residues at the equivalent structural positions that are incompatible with catalysis, and it cannot bind ubiquitin. It functions as a structural scaffold for intra- and intermolecular interactions in the complex.</text>
</comment>
<dbReference type="PANTHER" id="PTHR15728">
    <property type="entry name" value="DEADENYLATION COMPLEX CATALYTIC SUBUNIT PAN2"/>
    <property type="match status" value="1"/>
</dbReference>
<reference evidence="13" key="1">
    <citation type="journal article" date="2020" name="Stud. Mycol.">
        <title>101 Dothideomycetes genomes: a test case for predicting lifestyles and emergence of pathogens.</title>
        <authorList>
            <person name="Haridas S."/>
            <person name="Albert R."/>
            <person name="Binder M."/>
            <person name="Bloem J."/>
            <person name="Labutti K."/>
            <person name="Salamov A."/>
            <person name="Andreopoulos B."/>
            <person name="Baker S."/>
            <person name="Barry K."/>
            <person name="Bills G."/>
            <person name="Bluhm B."/>
            <person name="Cannon C."/>
            <person name="Castanera R."/>
            <person name="Culley D."/>
            <person name="Daum C."/>
            <person name="Ezra D."/>
            <person name="Gonzalez J."/>
            <person name="Henrissat B."/>
            <person name="Kuo A."/>
            <person name="Liang C."/>
            <person name="Lipzen A."/>
            <person name="Lutzoni F."/>
            <person name="Magnuson J."/>
            <person name="Mondo S."/>
            <person name="Nolan M."/>
            <person name="Ohm R."/>
            <person name="Pangilinan J."/>
            <person name="Park H.-J."/>
            <person name="Ramirez L."/>
            <person name="Alfaro M."/>
            <person name="Sun H."/>
            <person name="Tritt A."/>
            <person name="Yoshinaga Y."/>
            <person name="Zwiers L.-H."/>
            <person name="Turgeon B."/>
            <person name="Goodwin S."/>
            <person name="Spatafora J."/>
            <person name="Crous P."/>
            <person name="Grigoriev I."/>
        </authorList>
    </citation>
    <scope>NUCLEOTIDE SEQUENCE</scope>
    <source>
        <strain evidence="13">CBS 130266</strain>
    </source>
</reference>
<dbReference type="SUPFAM" id="SSF54001">
    <property type="entry name" value="Cysteine proteinases"/>
    <property type="match status" value="1"/>
</dbReference>
<feature type="region of interest" description="Disordered" evidence="11">
    <location>
        <begin position="386"/>
        <end position="406"/>
    </location>
</feature>
<comment type="similarity">
    <text evidence="10">Belongs to the peptidase C19 family. PAN2 subfamily.</text>
</comment>
<dbReference type="EC" id="3.1.13.4" evidence="10"/>
<dbReference type="Pfam" id="PF13423">
    <property type="entry name" value="UCH_1"/>
    <property type="match status" value="1"/>
</dbReference>
<feature type="compositionally biased region" description="Gly residues" evidence="11">
    <location>
        <begin position="1139"/>
        <end position="1157"/>
    </location>
</feature>
<dbReference type="Pfam" id="PF00929">
    <property type="entry name" value="RNase_T"/>
    <property type="match status" value="1"/>
</dbReference>
<dbReference type="InterPro" id="IPR048841">
    <property type="entry name" value="PAN2_N"/>
</dbReference>
<dbReference type="GO" id="GO:0004535">
    <property type="term" value="F:poly(A)-specific ribonuclease activity"/>
    <property type="evidence" value="ECO:0007669"/>
    <property type="project" value="UniProtKB-UniRule"/>
</dbReference>
<sequence length="1157" mass="129565">MDHDFEEVSCIPHPGPGRHSLPTAVTALAFDPSQELLWTGNQFGRVMSFYGRDFQRYTSYKGHTSEPVKQILFTDKGVLSISAKSIHLASRKGLTQWHLTDDNFRELHCMSFTSKGTNEVLVAGRQATMFKVDLEKGIITETLPAEDNYTIMKKGGQYICAANDSGAIHILDSNTMKIIKIWQAHSGFINDMDVKSDFIVTCGSSPRQQMVFMPDGLANVFDLKTLQPLPPIPFQAGAAFVRMHPRMSTTSIVGSINGQLQVVDIMNPNAVSLIKQVNVYDTNMITSMEMAPSGEALALSTSHSQIHLWGSPSKINFTEYHNETVFPDQVVPHAPMDWSLDTPLNTIGIPFYREVLLSAWPSHMVFDLGAPPVKIDPAFTATLKRSEMGHYGPNPRKTRRNQIASTREVDKTTSIAAPKFLHEKMRDAARASGGEADARRINDAVDLLNDLALDGTTKKDVPIIYRNVEIKYSKFGVDDFDFEYYNRTKFSGLETHIVNSYANPLLQLFRFTPIIRNLGLHHTATACLFDSCLLCELGFLIDMLEKAAGQNCQATNFLKTFTSLSSAMSLNLLEEHSPNTPLTVLIQSVNRFLLEKFSQDCRQMDPTRKIEQAVSTKMTATIRCQHCTHEQVQSQDLYYHELIYPPKPMTRSSRSPPRPTFSQILKASVERQEQTRGWCSRCRRYQQMTQRKQVQQVPAVLMINTMIQNGDARATWATPGWLPQEIGIIAGNGQFFCYEGEDLRLHIQRGVHNVQVLELIGVVADVNSGENQRPHLVSVINVSPSSLNHSATDEWHLFNDFLVRQIPKEEALRFDPSWKLPSVLTYQIKLASHQIDDSWKQRLDTSILYKMWGPIQDDTQTPLRPLNPRTEPPLPGTLCGIDAEFVSLQAEEIEIKADGQRQTIRPSRLGLARVSVLRGAGIDADVPFIDDYICITETIADHLTKHSGISPGDLDRGISRHVLVSLKVAYKKLWLLLNLGVVFVGHGLIKDFRTVNIHVPKRQVVDTVELWYDKSKVRKLSLRFLCWVLLREDIQMDMHDSVEDARTALKLYRKYLEYVDAGVFQRQLEWVYKEGAKFKYKVPERDGEGSNSLGVQGMGTPGRVTPDMGNRPGSRGTSGTGITGGDGGDGPRSEVGTPGRFGRGGGLGMGFGGSPMR</sequence>
<dbReference type="HAMAP" id="MF_03182">
    <property type="entry name" value="PAN2"/>
    <property type="match status" value="1"/>
</dbReference>
<dbReference type="GO" id="GO:0003676">
    <property type="term" value="F:nucleic acid binding"/>
    <property type="evidence" value="ECO:0007669"/>
    <property type="project" value="InterPro"/>
</dbReference>
<keyword evidence="14" id="KW-1185">Reference proteome</keyword>
<comment type="domain">
    <text evidence="10">The linker, or PAN3 interaction domain (PID), between the WD40 repeats and the pseudo-UCH domain mediates interaction with PAN3.</text>
</comment>
<dbReference type="GO" id="GO:0006397">
    <property type="term" value="P:mRNA processing"/>
    <property type="evidence" value="ECO:0007669"/>
    <property type="project" value="UniProtKB-KW"/>
</dbReference>
<evidence type="ECO:0000256" key="3">
    <source>
        <dbReference type="ARBA" id="ARBA00022490"/>
    </source>
</evidence>
<gene>
    <name evidence="10" type="primary">PAN2</name>
    <name evidence="13" type="ORF">EJ08DRAFT_653581</name>
</gene>
<evidence type="ECO:0000256" key="1">
    <source>
        <dbReference type="ARBA" id="ARBA00001663"/>
    </source>
</evidence>
<accession>A0A9P4NGW5</accession>
<dbReference type="InterPro" id="IPR030843">
    <property type="entry name" value="PAN2"/>
</dbReference>
<comment type="function">
    <text evidence="10">Catalytic subunit of the poly(A)-nuclease (PAN) deadenylation complex, one of two cytoplasmic mRNA deadenylases involved in mRNA turnover. PAN specifically shortens poly(A) tails of RNA and the activity is stimulated by poly(A)-binding protein PAB1. PAN deadenylation is followed by rapid degradation of the shortened mRNA tails by the CCR4-NOT complex. Deadenylated mRNAs are then degraded by two alternative mechanisms, namely exosome-mediated 3'-5' exonucleolytic degradation, or deadenlyation-dependent mRNA decaping and subsequent 5'-3' exonucleolytic degradation by XRN1. May also be involved in post-transcriptional maturation of mRNA poly(A) tails.</text>
</comment>
<keyword evidence="7 10" id="KW-0479">Metal-binding</keyword>
<evidence type="ECO:0000256" key="10">
    <source>
        <dbReference type="HAMAP-Rule" id="MF_03182"/>
    </source>
</evidence>
<dbReference type="PROSITE" id="PS50235">
    <property type="entry name" value="USP_3"/>
    <property type="match status" value="1"/>
</dbReference>
<evidence type="ECO:0000256" key="9">
    <source>
        <dbReference type="ARBA" id="ARBA00022839"/>
    </source>
</evidence>
<evidence type="ECO:0000313" key="14">
    <source>
        <dbReference type="Proteomes" id="UP000800235"/>
    </source>
</evidence>
<dbReference type="Pfam" id="PF20770">
    <property type="entry name" value="PAN2_N"/>
    <property type="match status" value="1"/>
</dbReference>
<proteinExistence type="inferred from homology"/>
<dbReference type="InterPro" id="IPR013520">
    <property type="entry name" value="Ribonucl_H"/>
</dbReference>
<dbReference type="InterPro" id="IPR050785">
    <property type="entry name" value="PAN2-PAN3_catalytic_subunit"/>
</dbReference>
<feature type="binding site" evidence="10">
    <location>
        <position position="882"/>
    </location>
    <ligand>
        <name>a divalent metal cation</name>
        <dbReference type="ChEBI" id="CHEBI:60240"/>
        <note>catalytic</note>
    </ligand>
</feature>
<dbReference type="InterPro" id="IPR036397">
    <property type="entry name" value="RNaseH_sf"/>
</dbReference>
<comment type="cofactor">
    <cofactor evidence="10">
        <name>a divalent metal cation</name>
        <dbReference type="ChEBI" id="CHEBI:60240"/>
    </cofactor>
    <text evidence="10">Binds 2 metal cations per subunit in the catalytic exonuclease domain.</text>
</comment>
<feature type="binding site" evidence="10">
    <location>
        <position position="1044"/>
    </location>
    <ligand>
        <name>a divalent metal cation</name>
        <dbReference type="ChEBI" id="CHEBI:60240"/>
        <note>catalytic</note>
    </ligand>
</feature>
<dbReference type="InterPro" id="IPR011047">
    <property type="entry name" value="Quinoprotein_ADH-like_sf"/>
</dbReference>
<dbReference type="SUPFAM" id="SSF53098">
    <property type="entry name" value="Ribonuclease H-like"/>
    <property type="match status" value="1"/>
</dbReference>
<dbReference type="GO" id="GO:0031251">
    <property type="term" value="C:PAN complex"/>
    <property type="evidence" value="ECO:0007669"/>
    <property type="project" value="UniProtKB-UniRule"/>
</dbReference>
<keyword evidence="8 10" id="KW-0378">Hydrolase</keyword>
<comment type="caution">
    <text evidence="13">The sequence shown here is derived from an EMBL/GenBank/DDBJ whole genome shotgun (WGS) entry which is preliminary data.</text>
</comment>
<organism evidence="13 14">
    <name type="scientific">Tothia fuscella</name>
    <dbReference type="NCBI Taxonomy" id="1048955"/>
    <lineage>
        <taxon>Eukaryota</taxon>
        <taxon>Fungi</taxon>
        <taxon>Dikarya</taxon>
        <taxon>Ascomycota</taxon>
        <taxon>Pezizomycotina</taxon>
        <taxon>Dothideomycetes</taxon>
        <taxon>Pleosporomycetidae</taxon>
        <taxon>Venturiales</taxon>
        <taxon>Cylindrosympodiaceae</taxon>
        <taxon>Tothia</taxon>
    </lineage>
</organism>
<comment type="subunit">
    <text evidence="10">Forms a heterotrimer with an asymmetric homodimer of the regulatory subunit PAN3 to form the poly(A)-nuclease (PAN) deadenylation complex.</text>
</comment>
<dbReference type="InterPro" id="IPR012337">
    <property type="entry name" value="RNaseH-like_sf"/>
</dbReference>
<evidence type="ECO:0000256" key="7">
    <source>
        <dbReference type="ARBA" id="ARBA00022723"/>
    </source>
</evidence>
<dbReference type="EMBL" id="MU007101">
    <property type="protein sequence ID" value="KAF2421174.1"/>
    <property type="molecule type" value="Genomic_DNA"/>
</dbReference>
<feature type="compositionally biased region" description="Gly residues" evidence="11">
    <location>
        <begin position="1116"/>
        <end position="1130"/>
    </location>
</feature>
<dbReference type="FunFam" id="3.30.420.10:FF:000028">
    <property type="entry name" value="PAN2-PAN3 deadenylation complex catalytic subunit PAN2"/>
    <property type="match status" value="1"/>
</dbReference>
<evidence type="ECO:0000256" key="6">
    <source>
        <dbReference type="ARBA" id="ARBA00022722"/>
    </source>
</evidence>
<keyword evidence="5 10" id="KW-0507">mRNA processing</keyword>
<evidence type="ECO:0000256" key="5">
    <source>
        <dbReference type="ARBA" id="ARBA00022664"/>
    </source>
</evidence>
<feature type="region of interest" description="Disordered" evidence="11">
    <location>
        <begin position="1083"/>
        <end position="1157"/>
    </location>
</feature>
<evidence type="ECO:0000256" key="2">
    <source>
        <dbReference type="ARBA" id="ARBA00004496"/>
    </source>
</evidence>
<dbReference type="FunFam" id="2.130.10.10:FF:000459">
    <property type="entry name" value="PAN2-PAN3 deadenylation complex catalytic subunit PAN2"/>
    <property type="match status" value="1"/>
</dbReference>
<keyword evidence="3 10" id="KW-0963">Cytoplasm</keyword>
<feature type="domain" description="USP" evidence="12">
    <location>
        <begin position="491"/>
        <end position="829"/>
    </location>
</feature>
<feature type="binding site" evidence="10">
    <location>
        <position position="884"/>
    </location>
    <ligand>
        <name>a divalent metal cation</name>
        <dbReference type="ChEBI" id="CHEBI:60240"/>
        <note>catalytic</note>
    </ligand>
</feature>
<dbReference type="GO" id="GO:0000932">
    <property type="term" value="C:P-body"/>
    <property type="evidence" value="ECO:0007669"/>
    <property type="project" value="TreeGrafter"/>
</dbReference>
<evidence type="ECO:0000256" key="4">
    <source>
        <dbReference type="ARBA" id="ARBA00022574"/>
    </source>
</evidence>
<dbReference type="InterPro" id="IPR015943">
    <property type="entry name" value="WD40/YVTN_repeat-like_dom_sf"/>
</dbReference>
<dbReference type="Gene3D" id="3.30.420.10">
    <property type="entry name" value="Ribonuclease H-like superfamily/Ribonuclease H"/>
    <property type="match status" value="1"/>
</dbReference>
<comment type="activity regulation">
    <text evidence="10">Positively regulated by the regulatory subunit PAN3.</text>
</comment>
<keyword evidence="6 10" id="KW-0540">Nuclease</keyword>
<dbReference type="GO" id="GO:0000289">
    <property type="term" value="P:nuclear-transcribed mRNA poly(A) tail shortening"/>
    <property type="evidence" value="ECO:0007669"/>
    <property type="project" value="UniProtKB-UniRule"/>
</dbReference>
<dbReference type="Gene3D" id="2.130.10.10">
    <property type="entry name" value="YVTN repeat-like/Quinoprotein amine dehydrogenase"/>
    <property type="match status" value="1"/>
</dbReference>
<dbReference type="AlphaFoldDB" id="A0A9P4NGW5"/>
<evidence type="ECO:0000256" key="8">
    <source>
        <dbReference type="ARBA" id="ARBA00022801"/>
    </source>
</evidence>
<dbReference type="Gene3D" id="3.90.70.10">
    <property type="entry name" value="Cysteine proteinases"/>
    <property type="match status" value="1"/>
</dbReference>
<dbReference type="InterPro" id="IPR028889">
    <property type="entry name" value="USP"/>
</dbReference>
<evidence type="ECO:0000259" key="12">
    <source>
        <dbReference type="PROSITE" id="PS50235"/>
    </source>
</evidence>
<dbReference type="Proteomes" id="UP000800235">
    <property type="component" value="Unassembled WGS sequence"/>
</dbReference>
<dbReference type="CDD" id="cd06143">
    <property type="entry name" value="PAN2_exo"/>
    <property type="match status" value="1"/>
</dbReference>
<dbReference type="OrthoDB" id="16516at2759"/>
<feature type="binding site" evidence="10">
    <location>
        <position position="991"/>
    </location>
    <ligand>
        <name>a divalent metal cation</name>
        <dbReference type="ChEBI" id="CHEBI:60240"/>
        <note>catalytic</note>
    </ligand>
</feature>
<dbReference type="InterPro" id="IPR028881">
    <property type="entry name" value="PAN2_UCH_dom"/>
</dbReference>
<keyword evidence="9 10" id="KW-0269">Exonuclease</keyword>
<dbReference type="PANTHER" id="PTHR15728:SF0">
    <property type="entry name" value="PAN2-PAN3 DEADENYLATION COMPLEX CATALYTIC SUBUNIT PAN2"/>
    <property type="match status" value="1"/>
</dbReference>
<dbReference type="GO" id="GO:0046872">
    <property type="term" value="F:metal ion binding"/>
    <property type="evidence" value="ECO:0007669"/>
    <property type="project" value="UniProtKB-KW"/>
</dbReference>
<comment type="catalytic activity">
    <reaction evidence="1 10">
        <text>Exonucleolytic cleavage of poly(A) to 5'-AMP.</text>
        <dbReference type="EC" id="3.1.13.4"/>
    </reaction>
</comment>
<evidence type="ECO:0000256" key="11">
    <source>
        <dbReference type="SAM" id="MobiDB-lite"/>
    </source>
</evidence>
<dbReference type="SMART" id="SM00479">
    <property type="entry name" value="EXOIII"/>
    <property type="match status" value="1"/>
</dbReference>
<dbReference type="InterPro" id="IPR038765">
    <property type="entry name" value="Papain-like_cys_pep_sf"/>
</dbReference>
<name>A0A9P4NGW5_9PEZI</name>
<dbReference type="SUPFAM" id="SSF50998">
    <property type="entry name" value="Quinoprotein alcohol dehydrogenase-like"/>
    <property type="match status" value="1"/>
</dbReference>
<evidence type="ECO:0000313" key="13">
    <source>
        <dbReference type="EMBL" id="KAF2421174.1"/>
    </source>
</evidence>
<comment type="caution">
    <text evidence="10">Lacks conserved residue(s) required for the propagation of feature annotation.</text>
</comment>
<protein>
    <recommendedName>
        <fullName evidence="10">PAN2-PAN3 deadenylation complex catalytic subunit PAN2</fullName>
        <ecNumber evidence="10">3.1.13.4</ecNumber>
    </recommendedName>
    <alternativeName>
        <fullName evidence="10">PAB1P-dependent poly(A)-specific ribonuclease</fullName>
    </alternativeName>
    <alternativeName>
        <fullName evidence="10">Poly(A)-nuclease deadenylation complex subunit 2</fullName>
        <shortName evidence="10">PAN deadenylation complex subunit 2</shortName>
    </alternativeName>
</protein>
<comment type="subcellular location">
    <subcellularLocation>
        <location evidence="2 10">Cytoplasm</location>
    </subcellularLocation>
</comment>
<keyword evidence="4" id="KW-0853">WD repeat</keyword>